<dbReference type="RefSeq" id="XP_008719869.1">
    <property type="nucleotide sequence ID" value="XM_008721647.1"/>
</dbReference>
<dbReference type="PANTHER" id="PTHR38788:SF3">
    <property type="entry name" value="CLR5 DOMAIN-CONTAINING PROTEIN"/>
    <property type="match status" value="1"/>
</dbReference>
<reference evidence="3 4" key="1">
    <citation type="submission" date="2013-03" db="EMBL/GenBank/DDBJ databases">
        <title>The Genome Sequence of Phialophora europaea CBS 101466.</title>
        <authorList>
            <consortium name="The Broad Institute Genomics Platform"/>
            <person name="Cuomo C."/>
            <person name="de Hoog S."/>
            <person name="Gorbushina A."/>
            <person name="Walker B."/>
            <person name="Young S.K."/>
            <person name="Zeng Q."/>
            <person name="Gargeya S."/>
            <person name="Fitzgerald M."/>
            <person name="Haas B."/>
            <person name="Abouelleil A."/>
            <person name="Allen A.W."/>
            <person name="Alvarado L."/>
            <person name="Arachchi H.M."/>
            <person name="Berlin A.M."/>
            <person name="Chapman S.B."/>
            <person name="Gainer-Dewar J."/>
            <person name="Goldberg J."/>
            <person name="Griggs A."/>
            <person name="Gujja S."/>
            <person name="Hansen M."/>
            <person name="Howarth C."/>
            <person name="Imamovic A."/>
            <person name="Ireland A."/>
            <person name="Larimer J."/>
            <person name="McCowan C."/>
            <person name="Murphy C."/>
            <person name="Pearson M."/>
            <person name="Poon T.W."/>
            <person name="Priest M."/>
            <person name="Roberts A."/>
            <person name="Saif S."/>
            <person name="Shea T."/>
            <person name="Sisk P."/>
            <person name="Sykes S."/>
            <person name="Wortman J."/>
            <person name="Nusbaum C."/>
            <person name="Birren B."/>
        </authorList>
    </citation>
    <scope>NUCLEOTIDE SEQUENCE [LARGE SCALE GENOMIC DNA]</scope>
    <source>
        <strain evidence="3 4">CBS 101466</strain>
    </source>
</reference>
<dbReference type="HOGENOM" id="CLU_528920_0_0_1"/>
<evidence type="ECO:0000259" key="2">
    <source>
        <dbReference type="Pfam" id="PF14420"/>
    </source>
</evidence>
<dbReference type="Pfam" id="PF14420">
    <property type="entry name" value="Clr5"/>
    <property type="match status" value="1"/>
</dbReference>
<evidence type="ECO:0000313" key="4">
    <source>
        <dbReference type="Proteomes" id="UP000030752"/>
    </source>
</evidence>
<feature type="compositionally biased region" description="Low complexity" evidence="1">
    <location>
        <begin position="161"/>
        <end position="175"/>
    </location>
</feature>
<dbReference type="InterPro" id="IPR025676">
    <property type="entry name" value="Clr5_dom"/>
</dbReference>
<dbReference type="OrthoDB" id="539213at2759"/>
<dbReference type="eggNOG" id="ENOG502RZNG">
    <property type="taxonomic scope" value="Eukaryota"/>
</dbReference>
<gene>
    <name evidence="3" type="ORF">HMPREF1541_07323</name>
</gene>
<sequence>MDPANPYDRVHSDNDDSDDALHPTQPRQLPSQQDWARIRHVFEEEYINRGRRLKDVQRTLQQEHGFYATTKMYKTRIKSWRLRKYVKASEKEQIASFINDNDIKGDTLQKLKFNGRPARLDLVRRYCKKTGVHENIANALPTKALEQQLLRVGERSTGDSTTATPPATLLTPPGSSHRRGRSLSSAPADITPPRTSLSDPAESVAWHVQQYFEWHLAPQPSASMAIPSPVAFAPLAASSTVQSGQAAAKVATFFEKILLALESIPGQARNGGWLLVHQACSQAKVIIDEQHRAFLRLFIMTFTDERWSFLPGLRPALLRYLAKLSSVILGDEHDLSCILRLLKSEQVLDCAAEPALRIMVEILTKERGQMDNETCQAKRSLVDLLKRRHLFDEAIQIGNSMCVESNNLHGRNHALTRGAIRRLADTYVDQGRRDIARSGYQEVLNRSTTTDPTNFLSQPTVVIDEATIFSLHALCEIDRGRADFKARDIPFEQVLDTVLTELGTSKEDVMSCLATWCQPLVLRQRWLGSNLYSDRLLARWAISRS</sequence>
<proteinExistence type="predicted"/>
<dbReference type="AlphaFoldDB" id="W2RMZ2"/>
<evidence type="ECO:0000256" key="1">
    <source>
        <dbReference type="SAM" id="MobiDB-lite"/>
    </source>
</evidence>
<evidence type="ECO:0000313" key="3">
    <source>
        <dbReference type="EMBL" id="ETN37700.1"/>
    </source>
</evidence>
<dbReference type="GeneID" id="19974662"/>
<feature type="region of interest" description="Disordered" evidence="1">
    <location>
        <begin position="1"/>
        <end position="33"/>
    </location>
</feature>
<protein>
    <recommendedName>
        <fullName evidence="2">Clr5 domain-containing protein</fullName>
    </recommendedName>
</protein>
<keyword evidence="4" id="KW-1185">Reference proteome</keyword>
<dbReference type="Gene3D" id="1.25.40.10">
    <property type="entry name" value="Tetratricopeptide repeat domain"/>
    <property type="match status" value="1"/>
</dbReference>
<feature type="region of interest" description="Disordered" evidence="1">
    <location>
        <begin position="153"/>
        <end position="198"/>
    </location>
</feature>
<feature type="domain" description="Clr5" evidence="2">
    <location>
        <begin position="31"/>
        <end position="84"/>
    </location>
</feature>
<organism evidence="3 4">
    <name type="scientific">Cyphellophora europaea (strain CBS 101466)</name>
    <name type="common">Phialophora europaea</name>
    <dbReference type="NCBI Taxonomy" id="1220924"/>
    <lineage>
        <taxon>Eukaryota</taxon>
        <taxon>Fungi</taxon>
        <taxon>Dikarya</taxon>
        <taxon>Ascomycota</taxon>
        <taxon>Pezizomycotina</taxon>
        <taxon>Eurotiomycetes</taxon>
        <taxon>Chaetothyriomycetidae</taxon>
        <taxon>Chaetothyriales</taxon>
        <taxon>Cyphellophoraceae</taxon>
        <taxon>Cyphellophora</taxon>
    </lineage>
</organism>
<name>W2RMZ2_CYPE1</name>
<dbReference type="VEuPathDB" id="FungiDB:HMPREF1541_07323"/>
<dbReference type="EMBL" id="KB822723">
    <property type="protein sequence ID" value="ETN37700.1"/>
    <property type="molecule type" value="Genomic_DNA"/>
</dbReference>
<dbReference type="PANTHER" id="PTHR38788">
    <property type="entry name" value="CLR5 DOMAIN-CONTAINING PROTEIN"/>
    <property type="match status" value="1"/>
</dbReference>
<dbReference type="InParanoid" id="W2RMZ2"/>
<dbReference type="Proteomes" id="UP000030752">
    <property type="component" value="Unassembled WGS sequence"/>
</dbReference>
<accession>W2RMZ2</accession>
<dbReference type="STRING" id="1220924.W2RMZ2"/>
<dbReference type="InterPro" id="IPR011990">
    <property type="entry name" value="TPR-like_helical_dom_sf"/>
</dbReference>